<feature type="region of interest" description="Disordered" evidence="1">
    <location>
        <begin position="57"/>
        <end position="78"/>
    </location>
</feature>
<dbReference type="Proteomes" id="UP000740926">
    <property type="component" value="Unassembled WGS sequence"/>
</dbReference>
<feature type="compositionally biased region" description="Low complexity" evidence="1">
    <location>
        <begin position="29"/>
        <end position="42"/>
    </location>
</feature>
<evidence type="ECO:0000313" key="2">
    <source>
        <dbReference type="EMBL" id="KAG1529212.1"/>
    </source>
</evidence>
<dbReference type="EMBL" id="JAANIU010015959">
    <property type="protein sequence ID" value="KAG1529212.1"/>
    <property type="molecule type" value="Genomic_DNA"/>
</dbReference>
<feature type="region of interest" description="Disordered" evidence="1">
    <location>
        <begin position="1"/>
        <end position="42"/>
    </location>
</feature>
<proteinExistence type="predicted"/>
<keyword evidence="3" id="KW-1185">Reference proteome</keyword>
<evidence type="ECO:0000313" key="3">
    <source>
        <dbReference type="Proteomes" id="UP000740926"/>
    </source>
</evidence>
<sequence length="78" mass="8121">MAGEVMRRTSAPCSASDRATTGPAMTWPRSSTRSASRGRTFARAGSGSLSAILMTSTAGKSASSRPWGWLSHASCERA</sequence>
<name>A0A9P7BYS3_9FUNG</name>
<dbReference type="AlphaFoldDB" id="A0A9P7BYS3"/>
<comment type="caution">
    <text evidence="2">The sequence shown here is derived from an EMBL/GenBank/DDBJ whole genome shotgun (WGS) entry which is preliminary data.</text>
</comment>
<gene>
    <name evidence="2" type="ORF">G6F50_018152</name>
</gene>
<evidence type="ECO:0000256" key="1">
    <source>
        <dbReference type="SAM" id="MobiDB-lite"/>
    </source>
</evidence>
<organism evidence="2 3">
    <name type="scientific">Rhizopus delemar</name>
    <dbReference type="NCBI Taxonomy" id="936053"/>
    <lineage>
        <taxon>Eukaryota</taxon>
        <taxon>Fungi</taxon>
        <taxon>Fungi incertae sedis</taxon>
        <taxon>Mucoromycota</taxon>
        <taxon>Mucoromycotina</taxon>
        <taxon>Mucoromycetes</taxon>
        <taxon>Mucorales</taxon>
        <taxon>Mucorineae</taxon>
        <taxon>Rhizopodaceae</taxon>
        <taxon>Rhizopus</taxon>
    </lineage>
</organism>
<reference evidence="2 3" key="1">
    <citation type="journal article" date="2020" name="Microb. Genom.">
        <title>Genetic diversity of clinical and environmental Mucorales isolates obtained from an investigation of mucormycosis cases among solid organ transplant recipients.</title>
        <authorList>
            <person name="Nguyen M.H."/>
            <person name="Kaul D."/>
            <person name="Muto C."/>
            <person name="Cheng S.J."/>
            <person name="Richter R.A."/>
            <person name="Bruno V.M."/>
            <person name="Liu G."/>
            <person name="Beyhan S."/>
            <person name="Sundermann A.J."/>
            <person name="Mounaud S."/>
            <person name="Pasculle A.W."/>
            <person name="Nierman W.C."/>
            <person name="Driscoll E."/>
            <person name="Cumbie R."/>
            <person name="Clancy C.J."/>
            <person name="Dupont C.L."/>
        </authorList>
    </citation>
    <scope>NUCLEOTIDE SEQUENCE [LARGE SCALE GENOMIC DNA]</scope>
    <source>
        <strain evidence="2 3">GL24</strain>
    </source>
</reference>
<protein>
    <submittedName>
        <fullName evidence="2">Uncharacterized protein</fullName>
    </submittedName>
</protein>
<accession>A0A9P7BYS3</accession>